<evidence type="ECO:0000259" key="1">
    <source>
        <dbReference type="SMART" id="SM00479"/>
    </source>
</evidence>
<dbReference type="EMBL" id="CP000502">
    <property type="protein sequence ID" value="ABN68554.2"/>
    <property type="molecule type" value="Genomic_DNA"/>
</dbReference>
<organism evidence="2 3">
    <name type="scientific">Scheffersomyces stipitis (strain ATCC 58785 / CBS 6054 / NBRC 10063 / NRRL Y-11545)</name>
    <name type="common">Yeast</name>
    <name type="synonym">Pichia stipitis</name>
    <dbReference type="NCBI Taxonomy" id="322104"/>
    <lineage>
        <taxon>Eukaryota</taxon>
        <taxon>Fungi</taxon>
        <taxon>Dikarya</taxon>
        <taxon>Ascomycota</taxon>
        <taxon>Saccharomycotina</taxon>
        <taxon>Pichiomycetes</taxon>
        <taxon>Debaryomycetaceae</taxon>
        <taxon>Scheffersomyces</taxon>
    </lineage>
</organism>
<feature type="domain" description="Exonuclease" evidence="1">
    <location>
        <begin position="67"/>
        <end position="241"/>
    </location>
</feature>
<dbReference type="Gene3D" id="3.30.420.10">
    <property type="entry name" value="Ribonuclease H-like superfamily/Ribonuclease H"/>
    <property type="match status" value="1"/>
</dbReference>
<dbReference type="PANTHER" id="PTHR28083:SF1">
    <property type="entry name" value="GOOD FOR FULL DBP5 ACTIVITY PROTEIN 2"/>
    <property type="match status" value="1"/>
</dbReference>
<gene>
    <name evidence="2" type="ORF">PICST_33961</name>
</gene>
<protein>
    <recommendedName>
        <fullName evidence="1">Exonuclease domain-containing protein</fullName>
    </recommendedName>
</protein>
<evidence type="ECO:0000313" key="3">
    <source>
        <dbReference type="Proteomes" id="UP000002258"/>
    </source>
</evidence>
<sequence>MEDELLRIKQLDLIRSKMQTVKDQSSRRDKMNEYLESSHFRFQQEKQSISLNKLKEAMQLVYPQEHPLVSIDVEAYERSLGKVTEIGVVIYDPQVSPGSAVPLLKPYHIIIQENLKLVNGRYVPDKKDRFMGGTSHVLRKKDAEMFVSAVIEKYINGRNGVLVGHHIEGDVKWLRSIGVNIKNDTAVVDTFRLFAISRSSGGTLRGVLREINVPHGNLHNAANDAYYTLIAAMTYCDPHHRLEKNLDQFVHMEKKSAVDKKMDLFSDRATFRKTTAEELIQSL</sequence>
<dbReference type="GO" id="GO:0005634">
    <property type="term" value="C:nucleus"/>
    <property type="evidence" value="ECO:0007669"/>
    <property type="project" value="TreeGrafter"/>
</dbReference>
<dbReference type="Proteomes" id="UP000002258">
    <property type="component" value="Chromosome 8"/>
</dbReference>
<dbReference type="eggNOG" id="ENOG502QTQR">
    <property type="taxonomic scope" value="Eukaryota"/>
</dbReference>
<dbReference type="OMA" id="IAMDCES"/>
<dbReference type="InParanoid" id="A3M0M5"/>
<dbReference type="KEGG" id="pic:PICST_33961"/>
<dbReference type="STRING" id="322104.A3M0M5"/>
<dbReference type="InterPro" id="IPR036397">
    <property type="entry name" value="RNaseH_sf"/>
</dbReference>
<reference evidence="2 3" key="1">
    <citation type="journal article" date="2007" name="Nat. Biotechnol.">
        <title>Genome sequence of the lignocellulose-bioconverting and xylose-fermenting yeast Pichia stipitis.</title>
        <authorList>
            <person name="Jeffries T.W."/>
            <person name="Grigoriev I.V."/>
            <person name="Grimwood J."/>
            <person name="Laplaza J.M."/>
            <person name="Aerts A."/>
            <person name="Salamov A."/>
            <person name="Schmutz J."/>
            <person name="Lindquist E."/>
            <person name="Dehal P."/>
            <person name="Shapiro H."/>
            <person name="Jin Y.S."/>
            <person name="Passoth V."/>
            <person name="Richardson P.M."/>
        </authorList>
    </citation>
    <scope>NUCLEOTIDE SEQUENCE [LARGE SCALE GENOMIC DNA]</scope>
    <source>
        <strain evidence="3">ATCC 58785 / CBS 6054 / NBRC 10063 / NRRL Y-11545</strain>
    </source>
</reference>
<dbReference type="SMART" id="SM00479">
    <property type="entry name" value="EXOIII"/>
    <property type="match status" value="1"/>
</dbReference>
<dbReference type="PANTHER" id="PTHR28083">
    <property type="entry name" value="GOOD FOR FULL DBP5 ACTIVITY PROTEIN 2"/>
    <property type="match status" value="1"/>
</dbReference>
<dbReference type="RefSeq" id="XP_001386583.2">
    <property type="nucleotide sequence ID" value="XM_001386546.1"/>
</dbReference>
<dbReference type="SUPFAM" id="SSF53098">
    <property type="entry name" value="Ribonuclease H-like"/>
    <property type="match status" value="1"/>
</dbReference>
<dbReference type="InterPro" id="IPR040151">
    <property type="entry name" value="Gfd2/YDR514C-like"/>
</dbReference>
<proteinExistence type="predicted"/>
<dbReference type="InterPro" id="IPR013520">
    <property type="entry name" value="Ribonucl_H"/>
</dbReference>
<dbReference type="GeneID" id="4840856"/>
<dbReference type="InterPro" id="IPR048519">
    <property type="entry name" value="Gfd2/YDR514C-like_C"/>
</dbReference>
<dbReference type="GO" id="GO:0003676">
    <property type="term" value="F:nucleic acid binding"/>
    <property type="evidence" value="ECO:0007669"/>
    <property type="project" value="InterPro"/>
</dbReference>
<accession>A3M0M5</accession>
<evidence type="ECO:0000313" key="2">
    <source>
        <dbReference type="EMBL" id="ABN68554.2"/>
    </source>
</evidence>
<keyword evidence="3" id="KW-1185">Reference proteome</keyword>
<dbReference type="OrthoDB" id="5953249at2759"/>
<dbReference type="InterPro" id="IPR012337">
    <property type="entry name" value="RNaseH-like_sf"/>
</dbReference>
<dbReference type="Pfam" id="PF21762">
    <property type="entry name" value="DEDDh_C"/>
    <property type="match status" value="1"/>
</dbReference>
<dbReference type="AlphaFoldDB" id="A3M0M5"/>
<name>A3M0M5_PICST</name>
<dbReference type="HOGENOM" id="CLU_072858_0_0_1"/>